<dbReference type="OrthoDB" id="3170088at2759"/>
<evidence type="ECO:0000313" key="1">
    <source>
        <dbReference type="EMBL" id="OAX41661.1"/>
    </source>
</evidence>
<name>A0A1B7N9W8_9AGAM</name>
<dbReference type="Proteomes" id="UP000092154">
    <property type="component" value="Unassembled WGS sequence"/>
</dbReference>
<dbReference type="InParanoid" id="A0A1B7N9W8"/>
<dbReference type="AlphaFoldDB" id="A0A1B7N9W8"/>
<dbReference type="EMBL" id="KV448174">
    <property type="protein sequence ID" value="OAX41661.1"/>
    <property type="molecule type" value="Genomic_DNA"/>
</dbReference>
<reference evidence="1 2" key="1">
    <citation type="submission" date="2016-06" db="EMBL/GenBank/DDBJ databases">
        <title>Comparative genomics of the ectomycorrhizal sister species Rhizopogon vinicolor and Rhizopogon vesiculosus (Basidiomycota: Boletales) reveals a divergence of the mating type B locus.</title>
        <authorList>
            <consortium name="DOE Joint Genome Institute"/>
            <person name="Mujic A.B."/>
            <person name="Kuo A."/>
            <person name="Tritt A."/>
            <person name="Lipzen A."/>
            <person name="Chen C."/>
            <person name="Johnson J."/>
            <person name="Sharma A."/>
            <person name="Barry K."/>
            <person name="Grigoriev I.V."/>
            <person name="Spatafora J.W."/>
        </authorList>
    </citation>
    <scope>NUCLEOTIDE SEQUENCE [LARGE SCALE GENOMIC DNA]</scope>
    <source>
        <strain evidence="1 2">AM-OR11-026</strain>
    </source>
</reference>
<evidence type="ECO:0000313" key="2">
    <source>
        <dbReference type="Proteomes" id="UP000092154"/>
    </source>
</evidence>
<proteinExistence type="predicted"/>
<feature type="non-terminal residue" evidence="1">
    <location>
        <position position="1"/>
    </location>
</feature>
<keyword evidence="2" id="KW-1185">Reference proteome</keyword>
<accession>A0A1B7N9W8</accession>
<protein>
    <submittedName>
        <fullName evidence="1">Uncharacterized protein</fullName>
    </submittedName>
</protein>
<organism evidence="1 2">
    <name type="scientific">Rhizopogon vinicolor AM-OR11-026</name>
    <dbReference type="NCBI Taxonomy" id="1314800"/>
    <lineage>
        <taxon>Eukaryota</taxon>
        <taxon>Fungi</taxon>
        <taxon>Dikarya</taxon>
        <taxon>Basidiomycota</taxon>
        <taxon>Agaricomycotina</taxon>
        <taxon>Agaricomycetes</taxon>
        <taxon>Agaricomycetidae</taxon>
        <taxon>Boletales</taxon>
        <taxon>Suillineae</taxon>
        <taxon>Rhizopogonaceae</taxon>
        <taxon>Rhizopogon</taxon>
    </lineage>
</organism>
<gene>
    <name evidence="1" type="ORF">K503DRAFT_863674</name>
</gene>
<sequence length="151" mass="17688">MLIGSFKLPAKHLNKIQVETFQHPFLTSIAMVFKIAGYVLSFDQVRTWLEKQGREHGHLEDVDMMTYLNRWFEEKKIDQYFRAICTDYPLGEAVIVLARRLKEDPKSTVSYCYRVRETQIDRDLKKQVLEESGLADEALPWVTIADPFFQG</sequence>